<dbReference type="AlphaFoldDB" id="A0AAD9UF52"/>
<accession>A0AAD9UF52</accession>
<feature type="domain" description="BTB" evidence="3">
    <location>
        <begin position="40"/>
        <end position="107"/>
    </location>
</feature>
<evidence type="ECO:0000259" key="3">
    <source>
        <dbReference type="PROSITE" id="PS50097"/>
    </source>
</evidence>
<gene>
    <name evidence="4" type="ORF">NP493_173g04009</name>
</gene>
<dbReference type="SUPFAM" id="SSF117281">
    <property type="entry name" value="Kelch motif"/>
    <property type="match status" value="1"/>
</dbReference>
<evidence type="ECO:0000313" key="5">
    <source>
        <dbReference type="Proteomes" id="UP001209878"/>
    </source>
</evidence>
<dbReference type="SMART" id="SM00225">
    <property type="entry name" value="BTB"/>
    <property type="match status" value="1"/>
</dbReference>
<comment type="caution">
    <text evidence="4">The sequence shown here is derived from an EMBL/GenBank/DDBJ whole genome shotgun (WGS) entry which is preliminary data.</text>
</comment>
<dbReference type="SMART" id="SM00612">
    <property type="entry name" value="Kelch"/>
    <property type="match status" value="4"/>
</dbReference>
<dbReference type="Gene3D" id="1.25.40.420">
    <property type="match status" value="1"/>
</dbReference>
<dbReference type="CDD" id="cd18186">
    <property type="entry name" value="BTB_POZ_ZBTB_KLHL-like"/>
    <property type="match status" value="1"/>
</dbReference>
<evidence type="ECO:0000256" key="1">
    <source>
        <dbReference type="ARBA" id="ARBA00022441"/>
    </source>
</evidence>
<dbReference type="PROSITE" id="PS50097">
    <property type="entry name" value="BTB"/>
    <property type="match status" value="1"/>
</dbReference>
<dbReference type="Gene3D" id="2.120.10.80">
    <property type="entry name" value="Kelch-type beta propeller"/>
    <property type="match status" value="1"/>
</dbReference>
<dbReference type="PANTHER" id="PTHR45632:SF3">
    <property type="entry name" value="KELCH-LIKE PROTEIN 32"/>
    <property type="match status" value="1"/>
</dbReference>
<dbReference type="Gene3D" id="3.30.710.10">
    <property type="entry name" value="Potassium Channel Kv1.1, Chain A"/>
    <property type="match status" value="1"/>
</dbReference>
<evidence type="ECO:0000313" key="4">
    <source>
        <dbReference type="EMBL" id="KAK2187172.1"/>
    </source>
</evidence>
<reference evidence="4" key="1">
    <citation type="journal article" date="2023" name="Mol. Biol. Evol.">
        <title>Third-Generation Sequencing Reveals the Adaptive Role of the Epigenome in Three Deep-Sea Polychaetes.</title>
        <authorList>
            <person name="Perez M."/>
            <person name="Aroh O."/>
            <person name="Sun Y."/>
            <person name="Lan Y."/>
            <person name="Juniper S.K."/>
            <person name="Young C.R."/>
            <person name="Angers B."/>
            <person name="Qian P.Y."/>
        </authorList>
    </citation>
    <scope>NUCLEOTIDE SEQUENCE</scope>
    <source>
        <strain evidence="4">R07B-5</strain>
    </source>
</reference>
<dbReference type="Proteomes" id="UP001209878">
    <property type="component" value="Unassembled WGS sequence"/>
</dbReference>
<name>A0AAD9UF52_RIDPI</name>
<dbReference type="PIRSF" id="PIRSF037037">
    <property type="entry name" value="Kelch-like_protein_gigaxonin"/>
    <property type="match status" value="1"/>
</dbReference>
<dbReference type="SMART" id="SM00875">
    <property type="entry name" value="BACK"/>
    <property type="match status" value="1"/>
</dbReference>
<dbReference type="InterPro" id="IPR011705">
    <property type="entry name" value="BACK"/>
</dbReference>
<dbReference type="InterPro" id="IPR017096">
    <property type="entry name" value="BTB-kelch_protein"/>
</dbReference>
<dbReference type="Pfam" id="PF00651">
    <property type="entry name" value="BTB"/>
    <property type="match status" value="1"/>
</dbReference>
<dbReference type="InterPro" id="IPR011333">
    <property type="entry name" value="SKP1/BTB/POZ_sf"/>
</dbReference>
<keyword evidence="1" id="KW-0880">Kelch repeat</keyword>
<keyword evidence="2" id="KW-0677">Repeat</keyword>
<keyword evidence="5" id="KW-1185">Reference proteome</keyword>
<proteinExistence type="predicted"/>
<dbReference type="EMBL" id="JAODUO010000176">
    <property type="protein sequence ID" value="KAK2187172.1"/>
    <property type="molecule type" value="Genomic_DNA"/>
</dbReference>
<dbReference type="SUPFAM" id="SSF54695">
    <property type="entry name" value="POZ domain"/>
    <property type="match status" value="1"/>
</dbReference>
<evidence type="ECO:0000256" key="2">
    <source>
        <dbReference type="ARBA" id="ARBA00022737"/>
    </source>
</evidence>
<dbReference type="InterPro" id="IPR015915">
    <property type="entry name" value="Kelch-typ_b-propeller"/>
</dbReference>
<dbReference type="Pfam" id="PF24981">
    <property type="entry name" value="Beta-prop_ATRN-LZTR1"/>
    <property type="match status" value="1"/>
</dbReference>
<sequence length="593" mass="68016">MEGAEEHEKHTELIKVSEERYKYINTTYQRVSAKMYDYNCDIKLRVEKQTFRAHRDVLSEASDYFSAMFGHNMLEKDQGEIELHGISPRGFTMMMEYFYHGHITVDSDNIEDVTEAARFFHIEWLLYICCNFLIQHLSIVNYDMVLHLADKYCLGELRGEIFKLVCCNFMTLADRSSFLKLSYDLLYQLLSEDHYIEATEGFIVKVLLKWLAYNPDDREQYRTVLLNLIRYSLLTVDELENLPSSLHDDPDIATCIDRALAYQVEPCKQCLLPSDDTEVRGSKTSLVLISALDDATQIQYRIPELQTVLSEETDTSFLDSVFEFASVAVLGNFMFVAGGYCHRSWCSSPAFYRYDPRNRSWAQLSSMNRPRVSFCLVASKRGLYAVAGIEHIVEHGIDQELILNSVEFYNPDENIWCYVPPLPFGCFSVAAAVLDDKVYVTGGISEDPEDTVPVNYLHVYHPDDKAWHPRSRMFTDRQGHAMVSHNKKLYVFGGYTAAGHDMMSFANCLQNEMYDINTDQWTQLRDTPAEFGRLSPSTALMDGTIFLLSGANDHRFLHTFDTETDEMSDGEECGAFVQKLVVLNIAVPIHSLV</sequence>
<dbReference type="Pfam" id="PF07707">
    <property type="entry name" value="BACK"/>
    <property type="match status" value="1"/>
</dbReference>
<organism evidence="4 5">
    <name type="scientific">Ridgeia piscesae</name>
    <name type="common">Tubeworm</name>
    <dbReference type="NCBI Taxonomy" id="27915"/>
    <lineage>
        <taxon>Eukaryota</taxon>
        <taxon>Metazoa</taxon>
        <taxon>Spiralia</taxon>
        <taxon>Lophotrochozoa</taxon>
        <taxon>Annelida</taxon>
        <taxon>Polychaeta</taxon>
        <taxon>Sedentaria</taxon>
        <taxon>Canalipalpata</taxon>
        <taxon>Sabellida</taxon>
        <taxon>Siboglinidae</taxon>
        <taxon>Ridgeia</taxon>
    </lineage>
</organism>
<dbReference type="InterPro" id="IPR000210">
    <property type="entry name" value="BTB/POZ_dom"/>
</dbReference>
<dbReference type="InterPro" id="IPR006652">
    <property type="entry name" value="Kelch_1"/>
</dbReference>
<protein>
    <recommendedName>
        <fullName evidence="3">BTB domain-containing protein</fullName>
    </recommendedName>
</protein>
<dbReference type="PANTHER" id="PTHR45632">
    <property type="entry name" value="LD33804P"/>
    <property type="match status" value="1"/>
</dbReference>
<dbReference type="InterPro" id="IPR056737">
    <property type="entry name" value="Beta-prop_ATRN-MKLN-like"/>
</dbReference>